<dbReference type="PRINTS" id="PR00036">
    <property type="entry name" value="HTHLACI"/>
</dbReference>
<dbReference type="PANTHER" id="PTHR30146">
    <property type="entry name" value="LACI-RELATED TRANSCRIPTIONAL REPRESSOR"/>
    <property type="match status" value="1"/>
</dbReference>
<dbReference type="InterPro" id="IPR046335">
    <property type="entry name" value="LacI/GalR-like_sensor"/>
</dbReference>
<evidence type="ECO:0000313" key="7">
    <source>
        <dbReference type="Proteomes" id="UP000070452"/>
    </source>
</evidence>
<evidence type="ECO:0000313" key="6">
    <source>
        <dbReference type="EMBL" id="KWX17348.1"/>
    </source>
</evidence>
<dbReference type="CDD" id="cd01392">
    <property type="entry name" value="HTH_LacI"/>
    <property type="match status" value="1"/>
</dbReference>
<dbReference type="AlphaFoldDB" id="A0A132P4W2"/>
<dbReference type="InterPro" id="IPR028082">
    <property type="entry name" value="Peripla_BP_I"/>
</dbReference>
<dbReference type="InterPro" id="IPR010982">
    <property type="entry name" value="Lambda_DNA-bd_dom_sf"/>
</dbReference>
<dbReference type="SUPFAM" id="SSF53822">
    <property type="entry name" value="Periplasmic binding protein-like I"/>
    <property type="match status" value="1"/>
</dbReference>
<keyword evidence="4" id="KW-0804">Transcription</keyword>
<dbReference type="GO" id="GO:0003700">
    <property type="term" value="F:DNA-binding transcription factor activity"/>
    <property type="evidence" value="ECO:0007669"/>
    <property type="project" value="TreeGrafter"/>
</dbReference>
<evidence type="ECO:0000256" key="3">
    <source>
        <dbReference type="ARBA" id="ARBA00023125"/>
    </source>
</evidence>
<feature type="domain" description="HTH lacI-type" evidence="5">
    <location>
        <begin position="2"/>
        <end position="56"/>
    </location>
</feature>
<accession>A0A132P4W2</accession>
<dbReference type="GO" id="GO:0000976">
    <property type="term" value="F:transcription cis-regulatory region binding"/>
    <property type="evidence" value="ECO:0007669"/>
    <property type="project" value="TreeGrafter"/>
</dbReference>
<evidence type="ECO:0000256" key="2">
    <source>
        <dbReference type="ARBA" id="ARBA00023015"/>
    </source>
</evidence>
<evidence type="ECO:0000256" key="1">
    <source>
        <dbReference type="ARBA" id="ARBA00022491"/>
    </source>
</evidence>
<dbReference type="SMART" id="SM00354">
    <property type="entry name" value="HTH_LACI"/>
    <property type="match status" value="1"/>
</dbReference>
<name>A0A132P4W2_ENTFC</name>
<comment type="caution">
    <text evidence="6">The sequence shown here is derived from an EMBL/GenBank/DDBJ whole genome shotgun (WGS) entry which is preliminary data.</text>
</comment>
<organism evidence="6 7">
    <name type="scientific">Enterococcus faecium</name>
    <name type="common">Streptococcus faecium</name>
    <dbReference type="NCBI Taxonomy" id="1352"/>
    <lineage>
        <taxon>Bacteria</taxon>
        <taxon>Bacillati</taxon>
        <taxon>Bacillota</taxon>
        <taxon>Bacilli</taxon>
        <taxon>Lactobacillales</taxon>
        <taxon>Enterococcaceae</taxon>
        <taxon>Enterococcus</taxon>
    </lineage>
</organism>
<keyword evidence="1" id="KW-0678">Repressor</keyword>
<dbReference type="SUPFAM" id="SSF47413">
    <property type="entry name" value="lambda repressor-like DNA-binding domains"/>
    <property type="match status" value="1"/>
</dbReference>
<evidence type="ECO:0000256" key="4">
    <source>
        <dbReference type="ARBA" id="ARBA00023163"/>
    </source>
</evidence>
<keyword evidence="3" id="KW-0238">DNA-binding</keyword>
<dbReference type="PROSITE" id="PS50932">
    <property type="entry name" value="HTH_LACI_2"/>
    <property type="match status" value="1"/>
</dbReference>
<dbReference type="CDD" id="cd06267">
    <property type="entry name" value="PBP1_LacI_sugar_binding-like"/>
    <property type="match status" value="1"/>
</dbReference>
<sequence length="330" mass="36348">MVTIKDIAKAAGVSHTTVSRALNNSSLIKNETKQKIRQLAKEMNYSPNYSAKGLVNQKKYLIGLFFSSLHKGTSSNFLADSIAGIHSVLDTNYSLSVESIDVVDLTEINLQRYDGLIVMSQSDDDQPFIDYLKEKKFPFVVVNRHINDPAVINVTADDAAGVMQAVDYGIGCGHTKIAYIGGKKNFRSTKEREKGVLKSLKKASIPVNPAYFLTGDYSLESGLQNMEYLLSLSDLPTLVFCGNDDIAIGALRAVHLAGLRVPQNISLIGFDDSPVVSYLNPPLTTVRKPLKEMCQEGTKLLLDLIEGRTIEQSKIELSTLLILRESINYL</sequence>
<reference evidence="6 7" key="1">
    <citation type="submission" date="2016-01" db="EMBL/GenBank/DDBJ databases">
        <title>Molecular Mechanisms for transfer of large genomic segments between Enterococcus faecium strains.</title>
        <authorList>
            <person name="Garcia-Solache M.A."/>
            <person name="Lebreton F."/>
            <person name="Mclaughlin R.E."/>
            <person name="Whiteaker J.D."/>
            <person name="Gilmore M.S."/>
            <person name="Rice L.B."/>
        </authorList>
    </citation>
    <scope>NUCLEOTIDE SEQUENCE [LARGE SCALE GENOMIC DNA]</scope>
    <source>
        <strain evidence="6 7">D344RRF x C68</strain>
    </source>
</reference>
<dbReference type="Gene3D" id="1.10.260.40">
    <property type="entry name" value="lambda repressor-like DNA-binding domains"/>
    <property type="match status" value="1"/>
</dbReference>
<dbReference type="EMBL" id="LRHK01000001">
    <property type="protein sequence ID" value="KWX17348.1"/>
    <property type="molecule type" value="Genomic_DNA"/>
</dbReference>
<dbReference type="InterPro" id="IPR000843">
    <property type="entry name" value="HTH_LacI"/>
</dbReference>
<dbReference type="RefSeq" id="WP_002297751.1">
    <property type="nucleotide sequence ID" value="NZ_CAMRQU010000015.1"/>
</dbReference>
<dbReference type="Pfam" id="PF00356">
    <property type="entry name" value="LacI"/>
    <property type="match status" value="1"/>
</dbReference>
<dbReference type="Proteomes" id="UP000070452">
    <property type="component" value="Unassembled WGS sequence"/>
</dbReference>
<keyword evidence="2" id="KW-0805">Transcription regulation</keyword>
<proteinExistence type="predicted"/>
<protein>
    <submittedName>
        <fullName evidence="6">LacI family transcriptional regulator</fullName>
    </submittedName>
</protein>
<gene>
    <name evidence="6" type="ORF">AWT83_02060</name>
</gene>
<dbReference type="PROSITE" id="PS00356">
    <property type="entry name" value="HTH_LACI_1"/>
    <property type="match status" value="1"/>
</dbReference>
<evidence type="ECO:0000259" key="5">
    <source>
        <dbReference type="PROSITE" id="PS50932"/>
    </source>
</evidence>
<dbReference type="Gene3D" id="3.40.50.2300">
    <property type="match status" value="2"/>
</dbReference>
<dbReference type="Pfam" id="PF13377">
    <property type="entry name" value="Peripla_BP_3"/>
    <property type="match status" value="1"/>
</dbReference>
<dbReference type="PANTHER" id="PTHR30146:SF148">
    <property type="entry name" value="HTH-TYPE TRANSCRIPTIONAL REPRESSOR PURR-RELATED"/>
    <property type="match status" value="1"/>
</dbReference>